<evidence type="ECO:0000256" key="3">
    <source>
        <dbReference type="ARBA" id="ARBA00022475"/>
    </source>
</evidence>
<proteinExistence type="predicted"/>
<keyword evidence="5 8" id="KW-1133">Transmembrane helix</keyword>
<organism evidence="9 10">
    <name type="scientific">Cryphonectria parasitica (strain ATCC 38755 / EP155)</name>
    <dbReference type="NCBI Taxonomy" id="660469"/>
    <lineage>
        <taxon>Eukaryota</taxon>
        <taxon>Fungi</taxon>
        <taxon>Dikarya</taxon>
        <taxon>Ascomycota</taxon>
        <taxon>Pezizomycotina</taxon>
        <taxon>Sordariomycetes</taxon>
        <taxon>Sordariomycetidae</taxon>
        <taxon>Diaporthales</taxon>
        <taxon>Cryphonectriaceae</taxon>
        <taxon>Cryphonectria-Endothia species complex</taxon>
        <taxon>Cryphonectria</taxon>
    </lineage>
</organism>
<name>A0A9P5CPI1_CRYP1</name>
<evidence type="ECO:0000256" key="6">
    <source>
        <dbReference type="ARBA" id="ARBA00023065"/>
    </source>
</evidence>
<evidence type="ECO:0000256" key="1">
    <source>
        <dbReference type="ARBA" id="ARBA00004651"/>
    </source>
</evidence>
<evidence type="ECO:0000256" key="5">
    <source>
        <dbReference type="ARBA" id="ARBA00022989"/>
    </source>
</evidence>
<dbReference type="OrthoDB" id="1368at2759"/>
<accession>A0A9P5CPI1</accession>
<dbReference type="Proteomes" id="UP000803844">
    <property type="component" value="Unassembled WGS sequence"/>
</dbReference>
<dbReference type="GeneID" id="63838573"/>
<evidence type="ECO:0000256" key="8">
    <source>
        <dbReference type="SAM" id="Phobius"/>
    </source>
</evidence>
<feature type="transmembrane region" description="Helical" evidence="8">
    <location>
        <begin position="77"/>
        <end position="95"/>
    </location>
</feature>
<dbReference type="RefSeq" id="XP_040777134.1">
    <property type="nucleotide sequence ID" value="XM_040921444.1"/>
</dbReference>
<feature type="transmembrane region" description="Helical" evidence="8">
    <location>
        <begin position="48"/>
        <end position="70"/>
    </location>
</feature>
<evidence type="ECO:0000313" key="10">
    <source>
        <dbReference type="Proteomes" id="UP000803844"/>
    </source>
</evidence>
<feature type="transmembrane region" description="Helical" evidence="8">
    <location>
        <begin position="307"/>
        <end position="324"/>
    </location>
</feature>
<keyword evidence="6" id="KW-0406">Ion transport</keyword>
<comment type="caution">
    <text evidence="9">The sequence shown here is derived from an EMBL/GenBank/DDBJ whole genome shotgun (WGS) entry which is preliminary data.</text>
</comment>
<keyword evidence="3" id="KW-1003">Cell membrane</keyword>
<keyword evidence="10" id="KW-1185">Reference proteome</keyword>
<dbReference type="PANTHER" id="PTHR33281:SF19">
    <property type="entry name" value="VOLTAGE-DEPENDENT ANION CHANNEL-FORMING PROTEIN YNEE"/>
    <property type="match status" value="1"/>
</dbReference>
<dbReference type="InterPro" id="IPR044669">
    <property type="entry name" value="YneE/VCCN1/2-like"/>
</dbReference>
<feature type="transmembrane region" description="Helical" evidence="8">
    <location>
        <begin position="283"/>
        <end position="301"/>
    </location>
</feature>
<dbReference type="GO" id="GO:0005886">
    <property type="term" value="C:plasma membrane"/>
    <property type="evidence" value="ECO:0007669"/>
    <property type="project" value="UniProtKB-SubCell"/>
</dbReference>
<keyword evidence="7 8" id="KW-0472">Membrane</keyword>
<keyword evidence="4 8" id="KW-0812">Transmembrane</keyword>
<evidence type="ECO:0000313" key="9">
    <source>
        <dbReference type="EMBL" id="KAF3766173.1"/>
    </source>
</evidence>
<reference evidence="9" key="1">
    <citation type="journal article" date="2020" name="Phytopathology">
        <title>Genome sequence of the chestnut blight fungus Cryphonectria parasitica EP155: A fundamental resource for an archetypical invasive plant pathogen.</title>
        <authorList>
            <person name="Crouch J.A."/>
            <person name="Dawe A."/>
            <person name="Aerts A."/>
            <person name="Barry K."/>
            <person name="Churchill A.C.L."/>
            <person name="Grimwood J."/>
            <person name="Hillman B."/>
            <person name="Milgroom M.G."/>
            <person name="Pangilinan J."/>
            <person name="Smith M."/>
            <person name="Salamov A."/>
            <person name="Schmutz J."/>
            <person name="Yadav J."/>
            <person name="Grigoriev I.V."/>
            <person name="Nuss D."/>
        </authorList>
    </citation>
    <scope>NUCLEOTIDE SEQUENCE</scope>
    <source>
        <strain evidence="9">EP155</strain>
    </source>
</reference>
<keyword evidence="2" id="KW-0813">Transport</keyword>
<evidence type="ECO:0000256" key="2">
    <source>
        <dbReference type="ARBA" id="ARBA00022448"/>
    </source>
</evidence>
<dbReference type="EMBL" id="MU032347">
    <property type="protein sequence ID" value="KAF3766173.1"/>
    <property type="molecule type" value="Genomic_DNA"/>
</dbReference>
<dbReference type="GO" id="GO:0005254">
    <property type="term" value="F:chloride channel activity"/>
    <property type="evidence" value="ECO:0007669"/>
    <property type="project" value="InterPro"/>
</dbReference>
<dbReference type="Pfam" id="PF25539">
    <property type="entry name" value="Bestrophin_2"/>
    <property type="match status" value="1"/>
</dbReference>
<evidence type="ECO:0000256" key="4">
    <source>
        <dbReference type="ARBA" id="ARBA00022692"/>
    </source>
</evidence>
<comment type="subcellular location">
    <subcellularLocation>
        <location evidence="1">Cell membrane</location>
        <topology evidence="1">Multi-pass membrane protein</topology>
    </subcellularLocation>
</comment>
<dbReference type="PANTHER" id="PTHR33281">
    <property type="entry name" value="UPF0187 PROTEIN YNEE"/>
    <property type="match status" value="1"/>
</dbReference>
<dbReference type="AlphaFoldDB" id="A0A9P5CPI1"/>
<protein>
    <submittedName>
        <fullName evidence="9">UPF0187 domain membrane protein</fullName>
    </submittedName>
</protein>
<sequence length="417" mass="46651">MSPSTTLRSSAAPTLRGDNDYFEGPRDIRQFSRWPLCLRLYGSVLPKLTAPLVLVGIWAATITSICQFVYDLGIDSILLTVLGFIVGLALSFRFSTAYERYNDGSKYWSALMLNSRVMARLIWIFVQERHGMSEELGKEDLLGKLSAINLLNAFATALKHRLRFEPATVYLDLAPLVVHLDTMAGRADQASLIPKPKSRWQYAAEYLGIPMAAEDPRIVLDNATDNLGNLPLEILTYLSTYMKHVVEQKTLDGLHQGTAMGCITNLGEIQGGLERISNTPIPVAYSIAIAQVTWVYVLLLPLQLWNFLGWLTIPGTLFAAYIVLSFERIGREIEDPFGCDVNDLPLEQYCRELSADFDVLTRAPAPEAAEWMTSSTNKVMYPLSLTGFDSWVDRSLGEIREALRVKAYENTPLLEEV</sequence>
<gene>
    <name evidence="9" type="ORF">M406DRAFT_339445</name>
</gene>
<evidence type="ECO:0000256" key="7">
    <source>
        <dbReference type="ARBA" id="ARBA00023136"/>
    </source>
</evidence>